<reference evidence="1" key="1">
    <citation type="submission" date="2021-02" db="EMBL/GenBank/DDBJ databases">
        <authorList>
            <consortium name="DOE Joint Genome Institute"/>
            <person name="Ahrendt S."/>
            <person name="Looney B.P."/>
            <person name="Miyauchi S."/>
            <person name="Morin E."/>
            <person name="Drula E."/>
            <person name="Courty P.E."/>
            <person name="Chicoki N."/>
            <person name="Fauchery L."/>
            <person name="Kohler A."/>
            <person name="Kuo A."/>
            <person name="Labutti K."/>
            <person name="Pangilinan J."/>
            <person name="Lipzen A."/>
            <person name="Riley R."/>
            <person name="Andreopoulos W."/>
            <person name="He G."/>
            <person name="Johnson J."/>
            <person name="Barry K.W."/>
            <person name="Grigoriev I.V."/>
            <person name="Nagy L."/>
            <person name="Hibbett D."/>
            <person name="Henrissat B."/>
            <person name="Matheny P.B."/>
            <person name="Labbe J."/>
            <person name="Martin F."/>
        </authorList>
    </citation>
    <scope>NUCLEOTIDE SEQUENCE</scope>
    <source>
        <strain evidence="1">EC-137</strain>
    </source>
</reference>
<evidence type="ECO:0000313" key="2">
    <source>
        <dbReference type="Proteomes" id="UP000814128"/>
    </source>
</evidence>
<sequence>QRKHHGTDAQLEFDTMSEAIDRAMSDLELLEWVESEVFAVSVEYSTAANAAIRDAVARNVSLRTNPDALPPLQAPAYADVLAKLMRTFRDKWRDPHLALAIFERARTLSIHSYSLGCTTPVYNELLETRWVCFRDLYGVWRTVEEMRINGVVPDERTRAFWERVRRE</sequence>
<dbReference type="EMBL" id="MU273823">
    <property type="protein sequence ID" value="KAI0027900.1"/>
    <property type="molecule type" value="Genomic_DNA"/>
</dbReference>
<reference evidence="1" key="2">
    <citation type="journal article" date="2022" name="New Phytol.">
        <title>Evolutionary transition to the ectomycorrhizal habit in the genomes of a hyperdiverse lineage of mushroom-forming fungi.</title>
        <authorList>
            <person name="Looney B."/>
            <person name="Miyauchi S."/>
            <person name="Morin E."/>
            <person name="Drula E."/>
            <person name="Courty P.E."/>
            <person name="Kohler A."/>
            <person name="Kuo A."/>
            <person name="LaButti K."/>
            <person name="Pangilinan J."/>
            <person name="Lipzen A."/>
            <person name="Riley R."/>
            <person name="Andreopoulos W."/>
            <person name="He G."/>
            <person name="Johnson J."/>
            <person name="Nolan M."/>
            <person name="Tritt A."/>
            <person name="Barry K.W."/>
            <person name="Grigoriev I.V."/>
            <person name="Nagy L.G."/>
            <person name="Hibbett D."/>
            <person name="Henrissat B."/>
            <person name="Matheny P.B."/>
            <person name="Labbe J."/>
            <person name="Martin F.M."/>
        </authorList>
    </citation>
    <scope>NUCLEOTIDE SEQUENCE</scope>
    <source>
        <strain evidence="1">EC-137</strain>
    </source>
</reference>
<gene>
    <name evidence="1" type="ORF">K488DRAFT_25202</name>
</gene>
<dbReference type="Proteomes" id="UP000814128">
    <property type="component" value="Unassembled WGS sequence"/>
</dbReference>
<comment type="caution">
    <text evidence="1">The sequence shown here is derived from an EMBL/GenBank/DDBJ whole genome shotgun (WGS) entry which is preliminary data.</text>
</comment>
<evidence type="ECO:0000313" key="1">
    <source>
        <dbReference type="EMBL" id="KAI0027900.1"/>
    </source>
</evidence>
<keyword evidence="2" id="KW-1185">Reference proteome</keyword>
<accession>A0ACB8Q8B0</accession>
<feature type="non-terminal residue" evidence="1">
    <location>
        <position position="1"/>
    </location>
</feature>
<feature type="non-terminal residue" evidence="1">
    <location>
        <position position="167"/>
    </location>
</feature>
<name>A0ACB8Q8B0_9AGAM</name>
<protein>
    <submittedName>
        <fullName evidence="1">Uncharacterized protein</fullName>
    </submittedName>
</protein>
<proteinExistence type="predicted"/>
<organism evidence="1 2">
    <name type="scientific">Vararia minispora EC-137</name>
    <dbReference type="NCBI Taxonomy" id="1314806"/>
    <lineage>
        <taxon>Eukaryota</taxon>
        <taxon>Fungi</taxon>
        <taxon>Dikarya</taxon>
        <taxon>Basidiomycota</taxon>
        <taxon>Agaricomycotina</taxon>
        <taxon>Agaricomycetes</taxon>
        <taxon>Russulales</taxon>
        <taxon>Lachnocladiaceae</taxon>
        <taxon>Vararia</taxon>
    </lineage>
</organism>